<feature type="domain" description="Laminin G" evidence="3">
    <location>
        <begin position="27"/>
        <end position="214"/>
    </location>
</feature>
<dbReference type="EMBL" id="CAXITT010000467">
    <property type="protein sequence ID" value="CAL1542044.1"/>
    <property type="molecule type" value="Genomic_DNA"/>
</dbReference>
<dbReference type="PROSITE" id="PS50025">
    <property type="entry name" value="LAM_G_DOMAIN"/>
    <property type="match status" value="1"/>
</dbReference>
<evidence type="ECO:0000256" key="1">
    <source>
        <dbReference type="PROSITE-ProRule" id="PRU00122"/>
    </source>
</evidence>
<dbReference type="Proteomes" id="UP001497497">
    <property type="component" value="Unassembled WGS sequence"/>
</dbReference>
<reference evidence="4 5" key="1">
    <citation type="submission" date="2024-04" db="EMBL/GenBank/DDBJ databases">
        <authorList>
            <consortium name="Genoscope - CEA"/>
            <person name="William W."/>
        </authorList>
    </citation>
    <scope>NUCLEOTIDE SEQUENCE [LARGE SCALE GENOMIC DNA]</scope>
</reference>
<organism evidence="4 5">
    <name type="scientific">Lymnaea stagnalis</name>
    <name type="common">Great pond snail</name>
    <name type="synonym">Helix stagnalis</name>
    <dbReference type="NCBI Taxonomy" id="6523"/>
    <lineage>
        <taxon>Eukaryota</taxon>
        <taxon>Metazoa</taxon>
        <taxon>Spiralia</taxon>
        <taxon>Lophotrochozoa</taxon>
        <taxon>Mollusca</taxon>
        <taxon>Gastropoda</taxon>
        <taxon>Heterobranchia</taxon>
        <taxon>Euthyneura</taxon>
        <taxon>Panpulmonata</taxon>
        <taxon>Hygrophila</taxon>
        <taxon>Lymnaeoidea</taxon>
        <taxon>Lymnaeidae</taxon>
        <taxon>Lymnaea</taxon>
    </lineage>
</organism>
<comment type="caution">
    <text evidence="4">The sequence shown here is derived from an EMBL/GenBank/DDBJ whole genome shotgun (WGS) entry which is preliminary data.</text>
</comment>
<feature type="chain" id="PRO_5043707639" description="Laminin G domain-containing protein" evidence="2">
    <location>
        <begin position="20"/>
        <end position="221"/>
    </location>
</feature>
<gene>
    <name evidence="4" type="ORF">GSLYS_00015650001</name>
</gene>
<evidence type="ECO:0000259" key="3">
    <source>
        <dbReference type="PROSITE" id="PS50025"/>
    </source>
</evidence>
<dbReference type="InterPro" id="IPR013320">
    <property type="entry name" value="ConA-like_dom_sf"/>
</dbReference>
<dbReference type="SUPFAM" id="SSF49899">
    <property type="entry name" value="Concanavalin A-like lectins/glucanases"/>
    <property type="match status" value="1"/>
</dbReference>
<dbReference type="CDD" id="cd00110">
    <property type="entry name" value="LamG"/>
    <property type="match status" value="1"/>
</dbReference>
<dbReference type="AlphaFoldDB" id="A0AAV2I7H7"/>
<proteinExistence type="predicted"/>
<protein>
    <recommendedName>
        <fullName evidence="3">Laminin G domain-containing protein</fullName>
    </recommendedName>
</protein>
<sequence>MALLWLIVSICALVSLTRAQGNAYYEGPCFQFRGTSYLHFTPDNFNNSNDIHYSFKFKTTSRNGLLMYSKGDYGDDEALYVRDGKLAYHIFNTSPTGIEGYFGGFFQGNENVNTDQWIRVNVYRIWRVYNARLRRWRPQTGFVVQVGNRSHEHLDYLERADISLRPVIYFGGYREHLSETVRNFVGEIKDIREQKNGQTFETPSLNYKSEVVACSIDIDPV</sequence>
<accession>A0AAV2I7H7</accession>
<evidence type="ECO:0000313" key="4">
    <source>
        <dbReference type="EMBL" id="CAL1542044.1"/>
    </source>
</evidence>
<dbReference type="SMART" id="SM00282">
    <property type="entry name" value="LamG"/>
    <property type="match status" value="1"/>
</dbReference>
<keyword evidence="2" id="KW-0732">Signal</keyword>
<evidence type="ECO:0000256" key="2">
    <source>
        <dbReference type="SAM" id="SignalP"/>
    </source>
</evidence>
<name>A0AAV2I7H7_LYMST</name>
<feature type="signal peptide" evidence="2">
    <location>
        <begin position="1"/>
        <end position="19"/>
    </location>
</feature>
<dbReference type="InterPro" id="IPR001791">
    <property type="entry name" value="Laminin_G"/>
</dbReference>
<keyword evidence="5" id="KW-1185">Reference proteome</keyword>
<dbReference type="Pfam" id="PF02210">
    <property type="entry name" value="Laminin_G_2"/>
    <property type="match status" value="1"/>
</dbReference>
<comment type="caution">
    <text evidence="1">Lacks conserved residue(s) required for the propagation of feature annotation.</text>
</comment>
<evidence type="ECO:0000313" key="5">
    <source>
        <dbReference type="Proteomes" id="UP001497497"/>
    </source>
</evidence>
<dbReference type="Gene3D" id="2.60.120.200">
    <property type="match status" value="1"/>
</dbReference>